<dbReference type="InterPro" id="IPR002656">
    <property type="entry name" value="Acyl_transf_3_dom"/>
</dbReference>
<comment type="caution">
    <text evidence="4">The sequence shown here is derived from an EMBL/GenBank/DDBJ whole genome shotgun (WGS) entry which is preliminary data.</text>
</comment>
<evidence type="ECO:0000259" key="3">
    <source>
        <dbReference type="SMART" id="SM00703"/>
    </source>
</evidence>
<feature type="transmembrane region" description="Helical" evidence="1">
    <location>
        <begin position="228"/>
        <end position="249"/>
    </location>
</feature>
<dbReference type="Pfam" id="PF20146">
    <property type="entry name" value="NRF"/>
    <property type="match status" value="1"/>
</dbReference>
<dbReference type="SMART" id="SM00703">
    <property type="entry name" value="NRF"/>
    <property type="match status" value="1"/>
</dbReference>
<dbReference type="InterPro" id="IPR006621">
    <property type="entry name" value="Nose-resist-to-fluoxetine_N"/>
</dbReference>
<dbReference type="PANTHER" id="PTHR11161">
    <property type="entry name" value="O-ACYLTRANSFERASE"/>
    <property type="match status" value="1"/>
</dbReference>
<reference evidence="4" key="1">
    <citation type="submission" date="2022-03" db="EMBL/GenBank/DDBJ databases">
        <authorList>
            <person name="Sayadi A."/>
        </authorList>
    </citation>
    <scope>NUCLEOTIDE SEQUENCE</scope>
</reference>
<feature type="chain" id="PRO_5040425154" description="Nose resistant-to-fluoxetine protein N-terminal domain-containing protein" evidence="2">
    <location>
        <begin position="24"/>
        <end position="557"/>
    </location>
</feature>
<feature type="transmembrane region" description="Helical" evidence="1">
    <location>
        <begin position="444"/>
        <end position="464"/>
    </location>
</feature>
<accession>A0A9P0LXV5</accession>
<dbReference type="GO" id="GO:0016747">
    <property type="term" value="F:acyltransferase activity, transferring groups other than amino-acyl groups"/>
    <property type="evidence" value="ECO:0007669"/>
    <property type="project" value="InterPro"/>
</dbReference>
<gene>
    <name evidence="4" type="ORF">ACAOBT_LOCUS26010</name>
</gene>
<dbReference type="Pfam" id="PF01757">
    <property type="entry name" value="Acyl_transf_3"/>
    <property type="match status" value="1"/>
</dbReference>
<sequence>MRECVAIVLFALISGMRWNFCSGIYLDEILRENDTADDLIEMYIPTMRAQGALCRKHSIFYADELKKYRLWAAEMFDATTKFPSGVLYGATYDFGNFDECLEIKVPYDKNGFSGQYCMAKFIIVPPSEETASSSVNSFDYEHGDYVSYYNFTVWDKIISYRSRQRNPRNEMNFAFCLPSSCNYEDLQYSLKQLVREFTNKTNYKLQVEVDKGHCQIDEATVLERGDKIYLFFIASLLSLVIVASIYDVITKRDDFAMYRLKDGIHTLLICFSFPRNVRKLTSNTKSKGSNNFNCMAGMKVYSMFCIILLHRNMFDLGSATSNPKVIEQYYSKFGLTFILNGPILVDTFFTLSGFLATYLALNHLAKAKRRNILLLYFHRYIRMAPTYAVILAFYCTLLTKLGNGPLWKDRVVAEQEKCRKVWWANLLFINNYVNTQYYCMFQSWYMACDMNAFIFVPIICLIMVKKARLGVMITLVLMMASAITVFITVLTYDEAPIILLYMKMLLQPNTDSTFLRIYIPGHMRAASYFVGVLAGYLKYKMVSENLKSRRSGCMWDG</sequence>
<keyword evidence="5" id="KW-1185">Reference proteome</keyword>
<dbReference type="PANTHER" id="PTHR11161:SF71">
    <property type="entry name" value="NOSE RESISTANT-TO-FLUOXETINE PROTEIN N-TERMINAL DOMAIN-CONTAINING PROTEIN"/>
    <property type="match status" value="1"/>
</dbReference>
<feature type="signal peptide" evidence="2">
    <location>
        <begin position="1"/>
        <end position="23"/>
    </location>
</feature>
<feature type="transmembrane region" description="Helical" evidence="1">
    <location>
        <begin position="333"/>
        <end position="359"/>
    </location>
</feature>
<evidence type="ECO:0000256" key="1">
    <source>
        <dbReference type="SAM" id="Phobius"/>
    </source>
</evidence>
<feature type="transmembrane region" description="Helical" evidence="1">
    <location>
        <begin position="292"/>
        <end position="313"/>
    </location>
</feature>
<feature type="transmembrane region" description="Helical" evidence="1">
    <location>
        <begin position="471"/>
        <end position="492"/>
    </location>
</feature>
<evidence type="ECO:0000256" key="2">
    <source>
        <dbReference type="SAM" id="SignalP"/>
    </source>
</evidence>
<keyword evidence="2" id="KW-0732">Signal</keyword>
<dbReference type="OrthoDB" id="10006435at2759"/>
<dbReference type="AlphaFoldDB" id="A0A9P0LXV5"/>
<dbReference type="Proteomes" id="UP001152888">
    <property type="component" value="Unassembled WGS sequence"/>
</dbReference>
<feature type="transmembrane region" description="Helical" evidence="1">
    <location>
        <begin position="517"/>
        <end position="539"/>
    </location>
</feature>
<dbReference type="InterPro" id="IPR052728">
    <property type="entry name" value="O2_lipid_transport_reg"/>
</dbReference>
<organism evidence="4 5">
    <name type="scientific">Acanthoscelides obtectus</name>
    <name type="common">Bean weevil</name>
    <name type="synonym">Bruchus obtectus</name>
    <dbReference type="NCBI Taxonomy" id="200917"/>
    <lineage>
        <taxon>Eukaryota</taxon>
        <taxon>Metazoa</taxon>
        <taxon>Ecdysozoa</taxon>
        <taxon>Arthropoda</taxon>
        <taxon>Hexapoda</taxon>
        <taxon>Insecta</taxon>
        <taxon>Pterygota</taxon>
        <taxon>Neoptera</taxon>
        <taxon>Endopterygota</taxon>
        <taxon>Coleoptera</taxon>
        <taxon>Polyphaga</taxon>
        <taxon>Cucujiformia</taxon>
        <taxon>Chrysomeloidea</taxon>
        <taxon>Chrysomelidae</taxon>
        <taxon>Bruchinae</taxon>
        <taxon>Bruchini</taxon>
        <taxon>Acanthoscelides</taxon>
    </lineage>
</organism>
<evidence type="ECO:0000313" key="5">
    <source>
        <dbReference type="Proteomes" id="UP001152888"/>
    </source>
</evidence>
<proteinExistence type="predicted"/>
<keyword evidence="1" id="KW-0472">Membrane</keyword>
<dbReference type="EMBL" id="CAKOFQ010007437">
    <property type="protein sequence ID" value="CAH2001123.1"/>
    <property type="molecule type" value="Genomic_DNA"/>
</dbReference>
<protein>
    <recommendedName>
        <fullName evidence="3">Nose resistant-to-fluoxetine protein N-terminal domain-containing protein</fullName>
    </recommendedName>
</protein>
<keyword evidence="1" id="KW-0812">Transmembrane</keyword>
<feature type="domain" description="Nose resistant-to-fluoxetine protein N-terminal" evidence="3">
    <location>
        <begin position="51"/>
        <end position="216"/>
    </location>
</feature>
<name>A0A9P0LXV5_ACAOB</name>
<keyword evidence="1" id="KW-1133">Transmembrane helix</keyword>
<feature type="transmembrane region" description="Helical" evidence="1">
    <location>
        <begin position="380"/>
        <end position="399"/>
    </location>
</feature>
<evidence type="ECO:0000313" key="4">
    <source>
        <dbReference type="EMBL" id="CAH2001123.1"/>
    </source>
</evidence>